<dbReference type="OrthoDB" id="9554289at2"/>
<keyword evidence="4" id="KW-1185">Reference proteome</keyword>
<evidence type="ECO:0000313" key="4">
    <source>
        <dbReference type="Proteomes" id="UP000298763"/>
    </source>
</evidence>
<evidence type="ECO:0000256" key="1">
    <source>
        <dbReference type="SAM" id="SignalP"/>
    </source>
</evidence>
<dbReference type="RefSeq" id="WP_137311985.1">
    <property type="nucleotide sequence ID" value="NZ_CP040017.1"/>
</dbReference>
<dbReference type="EMBL" id="JACHXS010000004">
    <property type="protein sequence ID" value="MBB3221677.1"/>
    <property type="molecule type" value="Genomic_DNA"/>
</dbReference>
<dbReference type="AlphaFoldDB" id="A0A4P8HJU7"/>
<keyword evidence="1" id="KW-0732">Signal</keyword>
<dbReference type="EMBL" id="CP040017">
    <property type="protein sequence ID" value="QCP09096.1"/>
    <property type="molecule type" value="Genomic_DNA"/>
</dbReference>
<reference evidence="3 4" key="1">
    <citation type="submission" date="2019-05" db="EMBL/GenBank/DDBJ databases">
        <title>Draft Genome Sequences of Six Type Strains of the Genus Massilia.</title>
        <authorList>
            <person name="Miess H."/>
            <person name="Frediansyhah A."/>
            <person name="Gross H."/>
        </authorList>
    </citation>
    <scope>NUCLEOTIDE SEQUENCE [LARGE SCALE GENOMIC DNA]</scope>
    <source>
        <strain evidence="3 4">DSMZ 26121</strain>
    </source>
</reference>
<evidence type="ECO:0000313" key="3">
    <source>
        <dbReference type="EMBL" id="QCP09096.1"/>
    </source>
</evidence>
<accession>A0A4P8HJU7</accession>
<name>A0A4P8HJU7_9BURK</name>
<dbReference type="Proteomes" id="UP000298763">
    <property type="component" value="Chromosome"/>
</dbReference>
<dbReference type="Proteomes" id="UP000584325">
    <property type="component" value="Unassembled WGS sequence"/>
</dbReference>
<reference evidence="2 5" key="2">
    <citation type="submission" date="2020-08" db="EMBL/GenBank/DDBJ databases">
        <title>Genomic Encyclopedia of Type Strains, Phase III (KMG-III): the genomes of soil and plant-associated and newly described type strains.</title>
        <authorList>
            <person name="Whitman W."/>
        </authorList>
    </citation>
    <scope>NUCLEOTIDE SEQUENCE [LARGE SCALE GENOMIC DNA]</scope>
    <source>
        <strain evidence="2 5">CECT 7753</strain>
    </source>
</reference>
<organism evidence="2 5">
    <name type="scientific">Pseudoduganella umbonata</name>
    <dbReference type="NCBI Taxonomy" id="864828"/>
    <lineage>
        <taxon>Bacteria</taxon>
        <taxon>Pseudomonadati</taxon>
        <taxon>Pseudomonadota</taxon>
        <taxon>Betaproteobacteria</taxon>
        <taxon>Burkholderiales</taxon>
        <taxon>Oxalobacteraceae</taxon>
        <taxon>Telluria group</taxon>
        <taxon>Pseudoduganella</taxon>
    </lineage>
</organism>
<proteinExistence type="predicted"/>
<feature type="chain" id="PRO_5044607149" description="PEP-CTERM sorting domain-containing protein" evidence="1">
    <location>
        <begin position="22"/>
        <end position="279"/>
    </location>
</feature>
<protein>
    <recommendedName>
        <fullName evidence="6">PEP-CTERM sorting domain-containing protein</fullName>
    </recommendedName>
</protein>
<gene>
    <name evidence="3" type="ORF">FCL38_00575</name>
    <name evidence="2" type="ORF">FHS02_002487</name>
</gene>
<feature type="signal peptide" evidence="1">
    <location>
        <begin position="1"/>
        <end position="21"/>
    </location>
</feature>
<evidence type="ECO:0000313" key="5">
    <source>
        <dbReference type="Proteomes" id="UP000584325"/>
    </source>
</evidence>
<sequence length="279" mass="29228">MKLFTAVFALALAAHPAPACAGASGSVTVGQLTYTLVDLDTADGIAPSLVFEPLPNPNPSDPSHLGFASVVYSMGFDTGHQEQAAVGTEPLELSYDLGSAGAVTGRLDGRAMPATQQLTVEASANYGTHGGVRTGAYMDTGYMGFTLSPRTRVEFSTIMHVQAGVTSGPALNEWFFGRGVMSLWFGDLPEPTAYYQDAAFAAATVDPLSGPRNVDESWTMTVAHDNTSLEGQLGTVTFNTSTTAQSVSFVPEPGALSMALAGLLVLGGARWRARSRRRV</sequence>
<evidence type="ECO:0008006" key="6">
    <source>
        <dbReference type="Google" id="ProtNLM"/>
    </source>
</evidence>
<evidence type="ECO:0000313" key="2">
    <source>
        <dbReference type="EMBL" id="MBB3221677.1"/>
    </source>
</evidence>